<comment type="caution">
    <text evidence="2">The sequence shown here is derived from an EMBL/GenBank/DDBJ whole genome shotgun (WGS) entry which is preliminary data.</text>
</comment>
<dbReference type="EMBL" id="BOQP01000024">
    <property type="protein sequence ID" value="GIM75577.1"/>
    <property type="molecule type" value="Genomic_DNA"/>
</dbReference>
<proteinExistence type="predicted"/>
<accession>A0A919SNB6</accession>
<dbReference type="AlphaFoldDB" id="A0A919SNB6"/>
<evidence type="ECO:0000256" key="1">
    <source>
        <dbReference type="SAM" id="MobiDB-lite"/>
    </source>
</evidence>
<keyword evidence="3" id="KW-1185">Reference proteome</keyword>
<name>A0A919SNB6_9ACTN</name>
<protein>
    <submittedName>
        <fullName evidence="2">Uncharacterized protein</fullName>
    </submittedName>
</protein>
<sequence>MAVWAASAPVADVTVCTARPSTPASSRAERPANRREIVMVTSTVGRRFRRLPGGGPQGMASGQRSREAGTWGSTPDLREPRTGRNPSIDPQVSDVNASRYIQL</sequence>
<gene>
    <name evidence="2" type="ORF">Aco04nite_46050</name>
</gene>
<feature type="compositionally biased region" description="Polar residues" evidence="1">
    <location>
        <begin position="84"/>
        <end position="103"/>
    </location>
</feature>
<evidence type="ECO:0000313" key="2">
    <source>
        <dbReference type="EMBL" id="GIM75577.1"/>
    </source>
</evidence>
<feature type="region of interest" description="Disordered" evidence="1">
    <location>
        <begin position="46"/>
        <end position="103"/>
    </location>
</feature>
<evidence type="ECO:0000313" key="3">
    <source>
        <dbReference type="Proteomes" id="UP000680865"/>
    </source>
</evidence>
<dbReference type="Proteomes" id="UP000680865">
    <property type="component" value="Unassembled WGS sequence"/>
</dbReference>
<organism evidence="2 3">
    <name type="scientific">Winogradskya consettensis</name>
    <dbReference type="NCBI Taxonomy" id="113560"/>
    <lineage>
        <taxon>Bacteria</taxon>
        <taxon>Bacillati</taxon>
        <taxon>Actinomycetota</taxon>
        <taxon>Actinomycetes</taxon>
        <taxon>Micromonosporales</taxon>
        <taxon>Micromonosporaceae</taxon>
        <taxon>Winogradskya</taxon>
    </lineage>
</organism>
<reference evidence="2" key="1">
    <citation type="submission" date="2021-03" db="EMBL/GenBank/DDBJ databases">
        <title>Whole genome shotgun sequence of Actinoplanes consettensis NBRC 14913.</title>
        <authorList>
            <person name="Komaki H."/>
            <person name="Tamura T."/>
        </authorList>
    </citation>
    <scope>NUCLEOTIDE SEQUENCE</scope>
    <source>
        <strain evidence="2">NBRC 14913</strain>
    </source>
</reference>